<organism evidence="1 2">
    <name type="scientific">Paxillus rubicundulus Ve08.2h10</name>
    <dbReference type="NCBI Taxonomy" id="930991"/>
    <lineage>
        <taxon>Eukaryota</taxon>
        <taxon>Fungi</taxon>
        <taxon>Dikarya</taxon>
        <taxon>Basidiomycota</taxon>
        <taxon>Agaricomycotina</taxon>
        <taxon>Agaricomycetes</taxon>
        <taxon>Agaricomycetidae</taxon>
        <taxon>Boletales</taxon>
        <taxon>Paxilineae</taxon>
        <taxon>Paxillaceae</taxon>
        <taxon>Paxillus</taxon>
    </lineage>
</organism>
<dbReference type="EMBL" id="KN825356">
    <property type="protein sequence ID" value="KIK91719.1"/>
    <property type="molecule type" value="Genomic_DNA"/>
</dbReference>
<gene>
    <name evidence="1" type="ORF">PAXRUDRAFT_830580</name>
</gene>
<accession>A0A0D0DYI7</accession>
<protein>
    <submittedName>
        <fullName evidence="1">Uncharacterized protein</fullName>
    </submittedName>
</protein>
<reference evidence="2" key="2">
    <citation type="submission" date="2015-01" db="EMBL/GenBank/DDBJ databases">
        <title>Evolutionary Origins and Diversification of the Mycorrhizal Mutualists.</title>
        <authorList>
            <consortium name="DOE Joint Genome Institute"/>
            <consortium name="Mycorrhizal Genomics Consortium"/>
            <person name="Kohler A."/>
            <person name="Kuo A."/>
            <person name="Nagy L.G."/>
            <person name="Floudas D."/>
            <person name="Copeland A."/>
            <person name="Barry K.W."/>
            <person name="Cichocki N."/>
            <person name="Veneault-Fourrey C."/>
            <person name="LaButti K."/>
            <person name="Lindquist E.A."/>
            <person name="Lipzen A."/>
            <person name="Lundell T."/>
            <person name="Morin E."/>
            <person name="Murat C."/>
            <person name="Riley R."/>
            <person name="Ohm R."/>
            <person name="Sun H."/>
            <person name="Tunlid A."/>
            <person name="Henrissat B."/>
            <person name="Grigoriev I.V."/>
            <person name="Hibbett D.S."/>
            <person name="Martin F."/>
        </authorList>
    </citation>
    <scope>NUCLEOTIDE SEQUENCE [LARGE SCALE GENOMIC DNA]</scope>
    <source>
        <strain evidence="2">Ve08.2h10</strain>
    </source>
</reference>
<keyword evidence="2" id="KW-1185">Reference proteome</keyword>
<dbReference type="InParanoid" id="A0A0D0DYI7"/>
<dbReference type="HOGENOM" id="CLU_165184_1_0_1"/>
<dbReference type="OrthoDB" id="5346979at2759"/>
<evidence type="ECO:0000313" key="2">
    <source>
        <dbReference type="Proteomes" id="UP000054538"/>
    </source>
</evidence>
<sequence length="121" mass="13626">MAYLGVRDTAEFATRMRTWVSQTMPVLTAQIHRRLTPQDSLPNVPLYSGPSTSYVEPSTLMPFDHDGAESRLAEAFEEGGFDAWVEAAAREMEVEAEVERTWRDHWHGGSASLGRRSERDA</sequence>
<dbReference type="Proteomes" id="UP000054538">
    <property type="component" value="Unassembled WGS sequence"/>
</dbReference>
<reference evidence="1 2" key="1">
    <citation type="submission" date="2014-04" db="EMBL/GenBank/DDBJ databases">
        <authorList>
            <consortium name="DOE Joint Genome Institute"/>
            <person name="Kuo A."/>
            <person name="Kohler A."/>
            <person name="Jargeat P."/>
            <person name="Nagy L.G."/>
            <person name="Floudas D."/>
            <person name="Copeland A."/>
            <person name="Barry K.W."/>
            <person name="Cichocki N."/>
            <person name="Veneault-Fourrey C."/>
            <person name="LaButti K."/>
            <person name="Lindquist E.A."/>
            <person name="Lipzen A."/>
            <person name="Lundell T."/>
            <person name="Morin E."/>
            <person name="Murat C."/>
            <person name="Sun H."/>
            <person name="Tunlid A."/>
            <person name="Henrissat B."/>
            <person name="Grigoriev I.V."/>
            <person name="Hibbett D.S."/>
            <person name="Martin F."/>
            <person name="Nordberg H.P."/>
            <person name="Cantor M.N."/>
            <person name="Hua S.X."/>
        </authorList>
    </citation>
    <scope>NUCLEOTIDE SEQUENCE [LARGE SCALE GENOMIC DNA]</scope>
    <source>
        <strain evidence="1 2">Ve08.2h10</strain>
    </source>
</reference>
<name>A0A0D0DYI7_9AGAM</name>
<proteinExistence type="predicted"/>
<dbReference type="AlphaFoldDB" id="A0A0D0DYI7"/>
<evidence type="ECO:0000313" key="1">
    <source>
        <dbReference type="EMBL" id="KIK91719.1"/>
    </source>
</evidence>